<sequence length="276" mass="31214">MKTILVIDDGSTSAQHAAHFALSVARQVKPNLVLARVCALKQPLVSREYQLVGRDITEFHIPESRRSLSDELRRKAAASVGFTPLISDFNAILDTEAQLTSYINKNNIWLLVKGVGEFEPLSNDVKIHAVLNRVACPLMLIPEKYDDQPFKHIIHIADLRYCRLNVLRYLAQLARPFNADILLAHLSAKGLPHIEQNYALTLFSDEISKRVDYNRLYFNNTQERDVTRAVDVMVHTMNADLLAVVHHRFHCEELVTQGADASVPIHITIPVMIFSC</sequence>
<keyword evidence="2" id="KW-1185">Reference proteome</keyword>
<evidence type="ECO:0000313" key="2">
    <source>
        <dbReference type="Proteomes" id="UP000270046"/>
    </source>
</evidence>
<dbReference type="EMBL" id="CP032869">
    <property type="protein sequence ID" value="AYL95172.1"/>
    <property type="molecule type" value="Genomic_DNA"/>
</dbReference>
<protein>
    <recommendedName>
        <fullName evidence="3">Universal stress protein</fullName>
    </recommendedName>
</protein>
<proteinExistence type="predicted"/>
<dbReference type="Proteomes" id="UP000270046">
    <property type="component" value="Chromosome"/>
</dbReference>
<dbReference type="KEGG" id="muh:HYN43_007635"/>
<evidence type="ECO:0008006" key="3">
    <source>
        <dbReference type="Google" id="ProtNLM"/>
    </source>
</evidence>
<dbReference type="AlphaFoldDB" id="A0A494VW08"/>
<dbReference type="RefSeq" id="WP_119408876.1">
    <property type="nucleotide sequence ID" value="NZ_CP032869.1"/>
</dbReference>
<accession>A0A494VW08</accession>
<gene>
    <name evidence="1" type="ORF">HYN43_007635</name>
</gene>
<dbReference type="OrthoDB" id="790059at2"/>
<evidence type="ECO:0000313" key="1">
    <source>
        <dbReference type="EMBL" id="AYL95172.1"/>
    </source>
</evidence>
<dbReference type="Gene3D" id="3.40.50.12370">
    <property type="match status" value="1"/>
</dbReference>
<name>A0A494VW08_9SPHI</name>
<organism evidence="1 2">
    <name type="scientific">Mucilaginibacter celer</name>
    <dbReference type="NCBI Taxonomy" id="2305508"/>
    <lineage>
        <taxon>Bacteria</taxon>
        <taxon>Pseudomonadati</taxon>
        <taxon>Bacteroidota</taxon>
        <taxon>Sphingobacteriia</taxon>
        <taxon>Sphingobacteriales</taxon>
        <taxon>Sphingobacteriaceae</taxon>
        <taxon>Mucilaginibacter</taxon>
    </lineage>
</organism>
<dbReference type="SUPFAM" id="SSF52402">
    <property type="entry name" value="Adenine nucleotide alpha hydrolases-like"/>
    <property type="match status" value="1"/>
</dbReference>
<reference evidence="1 2" key="1">
    <citation type="submission" date="2018-10" db="EMBL/GenBank/DDBJ databases">
        <title>Genome sequencing of Mucilaginibacter sp. HYN0043.</title>
        <authorList>
            <person name="Kim M."/>
            <person name="Yi H."/>
        </authorList>
    </citation>
    <scope>NUCLEOTIDE SEQUENCE [LARGE SCALE GENOMIC DNA]</scope>
    <source>
        <strain evidence="1 2">HYN0043</strain>
    </source>
</reference>